<dbReference type="SUPFAM" id="SSF53187">
    <property type="entry name" value="Zn-dependent exopeptidases"/>
    <property type="match status" value="1"/>
</dbReference>
<sequence length="476" mass="50541">MKLASTAIALSLIATPLAAQQADPLAEVAVQGDRTARVAKQIWDWAELGYQEGRSSGLLQDELESEGFAVTAGVAGIPTAFVAEWRSKGDKDGPVIAILAEYDALPGITQSTSATRDPVADKHAGHACGHNLFGAGSLTAAIAVKRWLEKTGTPGTIRLYGTPAEEGGSGKVYMTRAGLFEDVDFAINWHPDSINSAAAETSLANRSAKFRFHGVSAHAAGAPERGRSALDGVEAMNMMVNLMREHTDMNTRIHYVITSGGSAPNVVPDFAEVFYYVRHSDADEVRALWTRLEAAAKGAALGTGTEVDWEIIHGNNSLLPIEALAKVMDAKLRSLGGIEYTAEEKAFAEQIAKSFGDRAVPVENAATIQPYGKSLGYGSTDVGDVSWATPTVGLNTATWVPGTSAHSWQAVAASGSSIGFKGAQLAAKAMTLMAVELYTNPELRTAARAEFDAARGPNYRYESLLGDRDPPLDYRK</sequence>
<keyword evidence="5" id="KW-1185">Reference proteome</keyword>
<keyword evidence="1 4" id="KW-0378">Hydrolase</keyword>
<dbReference type="Pfam" id="PF01546">
    <property type="entry name" value="Peptidase_M20"/>
    <property type="match status" value="1"/>
</dbReference>
<feature type="chain" id="PRO_5028837858" evidence="2">
    <location>
        <begin position="22"/>
        <end position="476"/>
    </location>
</feature>
<dbReference type="PANTHER" id="PTHR30575:SF0">
    <property type="entry name" value="XAA-ARG DIPEPTIDASE"/>
    <property type="match status" value="1"/>
</dbReference>
<evidence type="ECO:0000313" key="5">
    <source>
        <dbReference type="Proteomes" id="UP000504693"/>
    </source>
</evidence>
<dbReference type="EMBL" id="CP053921">
    <property type="protein sequence ID" value="QKG71035.1"/>
    <property type="molecule type" value="Genomic_DNA"/>
</dbReference>
<evidence type="ECO:0000256" key="1">
    <source>
        <dbReference type="ARBA" id="ARBA00022801"/>
    </source>
</evidence>
<feature type="domain" description="Peptidase M20 dimerisation" evidence="3">
    <location>
        <begin position="207"/>
        <end position="299"/>
    </location>
</feature>
<dbReference type="InterPro" id="IPR002933">
    <property type="entry name" value="Peptidase_M20"/>
</dbReference>
<evidence type="ECO:0000256" key="2">
    <source>
        <dbReference type="SAM" id="SignalP"/>
    </source>
</evidence>
<dbReference type="Pfam" id="PF07687">
    <property type="entry name" value="M20_dimer"/>
    <property type="match status" value="1"/>
</dbReference>
<dbReference type="Gene3D" id="3.40.630.10">
    <property type="entry name" value="Zn peptidases"/>
    <property type="match status" value="1"/>
</dbReference>
<dbReference type="InterPro" id="IPR011650">
    <property type="entry name" value="Peptidase_M20_dimer"/>
</dbReference>
<dbReference type="NCBIfam" id="TIGR01891">
    <property type="entry name" value="amidohydrolases"/>
    <property type="match status" value="1"/>
</dbReference>
<protein>
    <submittedName>
        <fullName evidence="4">Amidohydrolase</fullName>
    </submittedName>
</protein>
<dbReference type="InterPro" id="IPR017145">
    <property type="entry name" value="Aminobenzoyl-glu_utiliz_pB"/>
</dbReference>
<name>A0A7D3X9G8_9SPHN</name>
<evidence type="ECO:0000259" key="3">
    <source>
        <dbReference type="Pfam" id="PF07687"/>
    </source>
</evidence>
<dbReference type="Proteomes" id="UP000504693">
    <property type="component" value="Chromosome"/>
</dbReference>
<dbReference type="InterPro" id="IPR052030">
    <property type="entry name" value="Peptidase_M20/M20A_hydrolases"/>
</dbReference>
<dbReference type="GO" id="GO:0016805">
    <property type="term" value="F:dipeptidase activity"/>
    <property type="evidence" value="ECO:0007669"/>
    <property type="project" value="TreeGrafter"/>
</dbReference>
<dbReference type="Gene3D" id="3.30.70.360">
    <property type="match status" value="1"/>
</dbReference>
<gene>
    <name evidence="4" type="ORF">HQR01_06410</name>
</gene>
<dbReference type="PANTHER" id="PTHR30575">
    <property type="entry name" value="PEPTIDASE M20"/>
    <property type="match status" value="1"/>
</dbReference>
<evidence type="ECO:0000313" key="4">
    <source>
        <dbReference type="EMBL" id="QKG71035.1"/>
    </source>
</evidence>
<dbReference type="SUPFAM" id="SSF55031">
    <property type="entry name" value="Bacterial exopeptidase dimerisation domain"/>
    <property type="match status" value="1"/>
</dbReference>
<dbReference type="AlphaFoldDB" id="A0A7D3X9G8"/>
<accession>A0A7D3X9G8</accession>
<reference evidence="4 5" key="1">
    <citation type="submission" date="2020-05" db="EMBL/GenBank/DDBJ databases">
        <title>Erythrobacter mangrovi sp. nov., isolated from rhizosphere soil of mangrove plant (Kandelia candel).</title>
        <authorList>
            <person name="Ye Y.H."/>
        </authorList>
    </citation>
    <scope>NUCLEOTIDE SEQUENCE [LARGE SCALE GENOMIC DNA]</scope>
    <source>
        <strain evidence="4 5">EB310</strain>
    </source>
</reference>
<dbReference type="InterPro" id="IPR036264">
    <property type="entry name" value="Bact_exopeptidase_dim_dom"/>
</dbReference>
<dbReference type="PIRSF" id="PIRSF037227">
    <property type="entry name" value="Aminobenzoyl-glu_utiliz_pB"/>
    <property type="match status" value="1"/>
</dbReference>
<dbReference type="GO" id="GO:0005737">
    <property type="term" value="C:cytoplasm"/>
    <property type="evidence" value="ECO:0007669"/>
    <property type="project" value="TreeGrafter"/>
</dbReference>
<keyword evidence="2" id="KW-0732">Signal</keyword>
<organism evidence="4 5">
    <name type="scientific">Erythrobacter mangrovi</name>
    <dbReference type="NCBI Taxonomy" id="2739433"/>
    <lineage>
        <taxon>Bacteria</taxon>
        <taxon>Pseudomonadati</taxon>
        <taxon>Pseudomonadota</taxon>
        <taxon>Alphaproteobacteria</taxon>
        <taxon>Sphingomonadales</taxon>
        <taxon>Erythrobacteraceae</taxon>
        <taxon>Erythrobacter/Porphyrobacter group</taxon>
        <taxon>Erythrobacter</taxon>
    </lineage>
</organism>
<dbReference type="KEGG" id="emv:HQR01_06410"/>
<proteinExistence type="predicted"/>
<feature type="signal peptide" evidence="2">
    <location>
        <begin position="1"/>
        <end position="21"/>
    </location>
</feature>
<dbReference type="FunFam" id="3.30.70.360:FF:000004">
    <property type="entry name" value="Peptidase M20 domain-containing protein 2"/>
    <property type="match status" value="1"/>
</dbReference>
<dbReference type="GO" id="GO:0071713">
    <property type="term" value="F:para-aminobenzoyl-glutamate hydrolase activity"/>
    <property type="evidence" value="ECO:0007669"/>
    <property type="project" value="TreeGrafter"/>
</dbReference>
<dbReference type="RefSeq" id="WP_173213611.1">
    <property type="nucleotide sequence ID" value="NZ_CP053921.1"/>
</dbReference>
<dbReference type="GO" id="GO:0046657">
    <property type="term" value="P:folic acid catabolic process"/>
    <property type="evidence" value="ECO:0007669"/>
    <property type="project" value="TreeGrafter"/>
</dbReference>
<dbReference type="InterPro" id="IPR017439">
    <property type="entry name" value="Amidohydrolase"/>
</dbReference>